<gene>
    <name evidence="1" type="ORF">HPB49_023855</name>
</gene>
<keyword evidence="2" id="KW-1185">Reference proteome</keyword>
<protein>
    <submittedName>
        <fullName evidence="1">Uncharacterized protein</fullName>
    </submittedName>
</protein>
<organism evidence="1 2">
    <name type="scientific">Dermacentor silvarum</name>
    <name type="common">Tick</name>
    <dbReference type="NCBI Taxonomy" id="543639"/>
    <lineage>
        <taxon>Eukaryota</taxon>
        <taxon>Metazoa</taxon>
        <taxon>Ecdysozoa</taxon>
        <taxon>Arthropoda</taxon>
        <taxon>Chelicerata</taxon>
        <taxon>Arachnida</taxon>
        <taxon>Acari</taxon>
        <taxon>Parasitiformes</taxon>
        <taxon>Ixodida</taxon>
        <taxon>Ixodoidea</taxon>
        <taxon>Ixodidae</taxon>
        <taxon>Rhipicephalinae</taxon>
        <taxon>Dermacentor</taxon>
    </lineage>
</organism>
<dbReference type="EMBL" id="CM023474">
    <property type="protein sequence ID" value="KAH7950427.1"/>
    <property type="molecule type" value="Genomic_DNA"/>
</dbReference>
<dbReference type="Proteomes" id="UP000821865">
    <property type="component" value="Chromosome 5"/>
</dbReference>
<evidence type="ECO:0000313" key="2">
    <source>
        <dbReference type="Proteomes" id="UP000821865"/>
    </source>
</evidence>
<reference evidence="1" key="1">
    <citation type="submission" date="2020-05" db="EMBL/GenBank/DDBJ databases">
        <title>Large-scale comparative analyses of tick genomes elucidate their genetic diversity and vector capacities.</title>
        <authorList>
            <person name="Jia N."/>
            <person name="Wang J."/>
            <person name="Shi W."/>
            <person name="Du L."/>
            <person name="Sun Y."/>
            <person name="Zhan W."/>
            <person name="Jiang J."/>
            <person name="Wang Q."/>
            <person name="Zhang B."/>
            <person name="Ji P."/>
            <person name="Sakyi L.B."/>
            <person name="Cui X."/>
            <person name="Yuan T."/>
            <person name="Jiang B."/>
            <person name="Yang W."/>
            <person name="Lam T.T.-Y."/>
            <person name="Chang Q."/>
            <person name="Ding S."/>
            <person name="Wang X."/>
            <person name="Zhu J."/>
            <person name="Ruan X."/>
            <person name="Zhao L."/>
            <person name="Wei J."/>
            <person name="Que T."/>
            <person name="Du C."/>
            <person name="Cheng J."/>
            <person name="Dai P."/>
            <person name="Han X."/>
            <person name="Huang E."/>
            <person name="Gao Y."/>
            <person name="Liu J."/>
            <person name="Shao H."/>
            <person name="Ye R."/>
            <person name="Li L."/>
            <person name="Wei W."/>
            <person name="Wang X."/>
            <person name="Wang C."/>
            <person name="Yang T."/>
            <person name="Huo Q."/>
            <person name="Li W."/>
            <person name="Guo W."/>
            <person name="Chen H."/>
            <person name="Zhou L."/>
            <person name="Ni X."/>
            <person name="Tian J."/>
            <person name="Zhou Y."/>
            <person name="Sheng Y."/>
            <person name="Liu T."/>
            <person name="Pan Y."/>
            <person name="Xia L."/>
            <person name="Li J."/>
            <person name="Zhao F."/>
            <person name="Cao W."/>
        </authorList>
    </citation>
    <scope>NUCLEOTIDE SEQUENCE</scope>
    <source>
        <strain evidence="1">Dsil-2018</strain>
    </source>
</reference>
<accession>A0ACB8CTS6</accession>
<name>A0ACB8CTS6_DERSI</name>
<evidence type="ECO:0000313" key="1">
    <source>
        <dbReference type="EMBL" id="KAH7950427.1"/>
    </source>
</evidence>
<proteinExistence type="predicted"/>
<comment type="caution">
    <text evidence="1">The sequence shown here is derived from an EMBL/GenBank/DDBJ whole genome shotgun (WGS) entry which is preliminary data.</text>
</comment>
<sequence>MKCAHRCSSHVGRKGGRQELSLGTGCVNRGTVMHELLHAAGFYHEHTRSDRDAYIDIFEQNVQQDKRHNFRKLQPSQNRLLTAFDVHSVMLYGSTSFARRQGLITMLAKDGSHLEEVYDKRRLSTSDARRIRLLYRC</sequence>